<dbReference type="EMBL" id="CAJVPM010005028">
    <property type="protein sequence ID" value="CAG8519684.1"/>
    <property type="molecule type" value="Genomic_DNA"/>
</dbReference>
<reference evidence="1" key="1">
    <citation type="submission" date="2021-06" db="EMBL/GenBank/DDBJ databases">
        <authorList>
            <person name="Kallberg Y."/>
            <person name="Tangrot J."/>
            <person name="Rosling A."/>
        </authorList>
    </citation>
    <scope>NUCLEOTIDE SEQUENCE</scope>
    <source>
        <strain evidence="1">AU212A</strain>
    </source>
</reference>
<protein>
    <submittedName>
        <fullName evidence="1">10432_t:CDS:1</fullName>
    </submittedName>
</protein>
<gene>
    <name evidence="1" type="ORF">SCALOS_LOCUS4017</name>
</gene>
<evidence type="ECO:0000313" key="1">
    <source>
        <dbReference type="EMBL" id="CAG8519684.1"/>
    </source>
</evidence>
<organism evidence="1 2">
    <name type="scientific">Scutellospora calospora</name>
    <dbReference type="NCBI Taxonomy" id="85575"/>
    <lineage>
        <taxon>Eukaryota</taxon>
        <taxon>Fungi</taxon>
        <taxon>Fungi incertae sedis</taxon>
        <taxon>Mucoromycota</taxon>
        <taxon>Glomeromycotina</taxon>
        <taxon>Glomeromycetes</taxon>
        <taxon>Diversisporales</taxon>
        <taxon>Gigasporaceae</taxon>
        <taxon>Scutellospora</taxon>
    </lineage>
</organism>
<name>A0ACA9LCQ6_9GLOM</name>
<proteinExistence type="predicted"/>
<dbReference type="Proteomes" id="UP000789860">
    <property type="component" value="Unassembled WGS sequence"/>
</dbReference>
<comment type="caution">
    <text evidence="1">The sequence shown here is derived from an EMBL/GenBank/DDBJ whole genome shotgun (WGS) entry which is preliminary data.</text>
</comment>
<keyword evidence="2" id="KW-1185">Reference proteome</keyword>
<evidence type="ECO:0000313" key="2">
    <source>
        <dbReference type="Proteomes" id="UP000789860"/>
    </source>
</evidence>
<sequence length="394" mass="44320">MDNEYNNVPIVYSIFPSVNTSSIQSQSIINSDTIISTSPCAGSFMLPSPKYGVKQLNSFIPYQNTQQPLLIQQPDAAASLLYHTQQLDVSTLPVNISKQQFSSSIYPLNGFKLECSDEYNDSMAVIQEDAIDFKVHSISVANPYISGYPPTPTTPRNEILLPMSPPAENPTVLYDQGHYFLHVLKPRDPFQAFKSFMAAAKLGSQRAKHQVAYCYQHGIGVNNLYLLLAERDDPQGMKLAGDCNYIGIGTPKDIQKALEWYRRSSKYDFYWGGKFQYALVLYKRAISTLESGYHDNATPLFVEVFHLILQICENFPNCPGPIKLKLGIFYHFGIGCPKDFQKALYWYERASKGLLMSMPSIQECDSLINDIHQGYDSSLSTVIKNELLIFDGGF</sequence>
<accession>A0ACA9LCQ6</accession>